<dbReference type="InterPro" id="IPR002974">
    <property type="entry name" value="Cyt_P450_E_CYP52_ascomycetes"/>
</dbReference>
<keyword evidence="9" id="KW-1185">Reference proteome</keyword>
<keyword evidence="3 7" id="KW-0479">Metal-binding</keyword>
<comment type="similarity">
    <text evidence="2 7">Belongs to the cytochrome P450 family.</text>
</comment>
<dbReference type="AlphaFoldDB" id="W3WJ95"/>
<dbReference type="Pfam" id="PF00067">
    <property type="entry name" value="p450"/>
    <property type="match status" value="1"/>
</dbReference>
<evidence type="ECO:0008006" key="10">
    <source>
        <dbReference type="Google" id="ProtNLM"/>
    </source>
</evidence>
<dbReference type="OrthoDB" id="1470350at2759"/>
<dbReference type="GO" id="GO:0005506">
    <property type="term" value="F:iron ion binding"/>
    <property type="evidence" value="ECO:0007669"/>
    <property type="project" value="InterPro"/>
</dbReference>
<sequence>MLFYDDSFWWLMSCTLASIWTLKLLYQKLSAWIHERSMMQRHGCQDPPTYPHKDPFLGLDLFLLYKKAFQERRFGQLNWDLFQKYGKTYVCNGMGIRYVKTMDPEITKFVHATHFDHFGVERIRSGAEYLWGDGITVVEGDKWASRRKLIKPAFDVVHIANLENRNLGKHVERLIELIPRDGSTVDLMPLFRRLSLDTASEFIFGESMDALRSPDSHKEFLDAYFYAQRGTAIRLMLGSKLRFLHRDPKWWNDCDTVNKFLDEHVDNALARQARGDKEEAEKSHIRLVDEMAKVTQDRLTLRFQMQNVFTPAHDGAAITLSNAFFHLSRNPEAWAELRGEILPTKDLDITYDLLKTYRYLKNVIRETHRVTPISTLISRECLREVVLRKGGGKDGLSPLYVRKGDVVEMNFRSILRDREFWGEDADEFRPERWDNLKPTWEYTPFGGGPRVCPGFRLAFAEVAYTMVTILREFVCLESRDDRPWTEESRATFQNLHGAKVALIPA</sequence>
<dbReference type="PANTHER" id="PTHR24287">
    <property type="entry name" value="P450, PUTATIVE (EUROFUNG)-RELATED"/>
    <property type="match status" value="1"/>
</dbReference>
<dbReference type="PROSITE" id="PS00086">
    <property type="entry name" value="CYTOCHROME_P450"/>
    <property type="match status" value="1"/>
</dbReference>
<dbReference type="STRING" id="1229662.W3WJ95"/>
<dbReference type="Proteomes" id="UP000030651">
    <property type="component" value="Unassembled WGS sequence"/>
</dbReference>
<evidence type="ECO:0000256" key="7">
    <source>
        <dbReference type="RuleBase" id="RU000461"/>
    </source>
</evidence>
<dbReference type="PANTHER" id="PTHR24287:SF19">
    <property type="entry name" value="CYTOCHROME P450"/>
    <property type="match status" value="1"/>
</dbReference>
<dbReference type="GO" id="GO:0020037">
    <property type="term" value="F:heme binding"/>
    <property type="evidence" value="ECO:0007669"/>
    <property type="project" value="InterPro"/>
</dbReference>
<dbReference type="eggNOG" id="KOG0158">
    <property type="taxonomic scope" value="Eukaryota"/>
</dbReference>
<evidence type="ECO:0000256" key="4">
    <source>
        <dbReference type="ARBA" id="ARBA00023002"/>
    </source>
</evidence>
<dbReference type="EMBL" id="KI912121">
    <property type="protein sequence ID" value="ETS73834.1"/>
    <property type="molecule type" value="Genomic_DNA"/>
</dbReference>
<gene>
    <name evidence="8" type="ORF">PFICI_14780</name>
</gene>
<dbReference type="RefSeq" id="XP_007841552.1">
    <property type="nucleotide sequence ID" value="XM_007843361.1"/>
</dbReference>
<dbReference type="Gene3D" id="1.10.630.10">
    <property type="entry name" value="Cytochrome P450"/>
    <property type="match status" value="1"/>
</dbReference>
<evidence type="ECO:0000256" key="6">
    <source>
        <dbReference type="ARBA" id="ARBA00023033"/>
    </source>
</evidence>
<dbReference type="InParanoid" id="W3WJ95"/>
<comment type="cofactor">
    <cofactor evidence="1">
        <name>heme</name>
        <dbReference type="ChEBI" id="CHEBI:30413"/>
    </cofactor>
</comment>
<proteinExistence type="inferred from homology"/>
<evidence type="ECO:0000256" key="2">
    <source>
        <dbReference type="ARBA" id="ARBA00010617"/>
    </source>
</evidence>
<reference evidence="9" key="1">
    <citation type="journal article" date="2015" name="BMC Genomics">
        <title>Genomic and transcriptomic analysis of the endophytic fungus Pestalotiopsis fici reveals its lifestyle and high potential for synthesis of natural products.</title>
        <authorList>
            <person name="Wang X."/>
            <person name="Zhang X."/>
            <person name="Liu L."/>
            <person name="Xiang M."/>
            <person name="Wang W."/>
            <person name="Sun X."/>
            <person name="Che Y."/>
            <person name="Guo L."/>
            <person name="Liu G."/>
            <person name="Guo L."/>
            <person name="Wang C."/>
            <person name="Yin W.B."/>
            <person name="Stadler M."/>
            <person name="Zhang X."/>
            <person name="Liu X."/>
        </authorList>
    </citation>
    <scope>NUCLEOTIDE SEQUENCE [LARGE SCALE GENOMIC DNA]</scope>
    <source>
        <strain evidence="9">W106-1 / CGMCC3.15140</strain>
    </source>
</reference>
<dbReference type="KEGG" id="pfy:PFICI_14780"/>
<evidence type="ECO:0000313" key="8">
    <source>
        <dbReference type="EMBL" id="ETS73834.1"/>
    </source>
</evidence>
<dbReference type="SUPFAM" id="SSF48264">
    <property type="entry name" value="Cytochrome P450"/>
    <property type="match status" value="1"/>
</dbReference>
<keyword evidence="6 7" id="KW-0503">Monooxygenase</keyword>
<dbReference type="HOGENOM" id="CLU_001570_27_0_1"/>
<protein>
    <recommendedName>
        <fullName evidence="10">Cytochrome P450</fullName>
    </recommendedName>
</protein>
<dbReference type="GeneID" id="19279793"/>
<name>W3WJ95_PESFW</name>
<evidence type="ECO:0000313" key="9">
    <source>
        <dbReference type="Proteomes" id="UP000030651"/>
    </source>
</evidence>
<dbReference type="OMA" id="AFKEHRW"/>
<dbReference type="InterPro" id="IPR036396">
    <property type="entry name" value="Cyt_P450_sf"/>
</dbReference>
<dbReference type="InterPro" id="IPR001128">
    <property type="entry name" value="Cyt_P450"/>
</dbReference>
<evidence type="ECO:0000256" key="5">
    <source>
        <dbReference type="ARBA" id="ARBA00023004"/>
    </source>
</evidence>
<dbReference type="PRINTS" id="PR01239">
    <property type="entry name" value="EP450IICYP52"/>
</dbReference>
<evidence type="ECO:0000256" key="3">
    <source>
        <dbReference type="ARBA" id="ARBA00022723"/>
    </source>
</evidence>
<keyword evidence="7" id="KW-0349">Heme</keyword>
<organism evidence="8 9">
    <name type="scientific">Pestalotiopsis fici (strain W106-1 / CGMCC3.15140)</name>
    <dbReference type="NCBI Taxonomy" id="1229662"/>
    <lineage>
        <taxon>Eukaryota</taxon>
        <taxon>Fungi</taxon>
        <taxon>Dikarya</taxon>
        <taxon>Ascomycota</taxon>
        <taxon>Pezizomycotina</taxon>
        <taxon>Sordariomycetes</taxon>
        <taxon>Xylariomycetidae</taxon>
        <taxon>Amphisphaeriales</taxon>
        <taxon>Sporocadaceae</taxon>
        <taxon>Pestalotiopsis</taxon>
    </lineage>
</organism>
<dbReference type="InterPro" id="IPR047146">
    <property type="entry name" value="Cyt_P450_E_CYP52_fungi"/>
</dbReference>
<accession>W3WJ95</accession>
<keyword evidence="4 7" id="KW-0560">Oxidoreductase</keyword>
<keyword evidence="5 7" id="KW-0408">Iron</keyword>
<evidence type="ECO:0000256" key="1">
    <source>
        <dbReference type="ARBA" id="ARBA00001971"/>
    </source>
</evidence>
<dbReference type="PRINTS" id="PR00385">
    <property type="entry name" value="P450"/>
</dbReference>
<dbReference type="GO" id="GO:0016712">
    <property type="term" value="F:oxidoreductase activity, acting on paired donors, with incorporation or reduction of molecular oxygen, reduced flavin or flavoprotein as one donor, and incorporation of one atom of oxygen"/>
    <property type="evidence" value="ECO:0007669"/>
    <property type="project" value="InterPro"/>
</dbReference>
<dbReference type="InterPro" id="IPR017972">
    <property type="entry name" value="Cyt_P450_CS"/>
</dbReference>